<keyword evidence="3" id="KW-1185">Reference proteome</keyword>
<proteinExistence type="predicted"/>
<comment type="caution">
    <text evidence="2">The sequence shown here is derived from an EMBL/GenBank/DDBJ whole genome shotgun (WGS) entry which is preliminary data.</text>
</comment>
<gene>
    <name evidence="2" type="ORF">K3177_08890</name>
</gene>
<reference evidence="2 3" key="1">
    <citation type="submission" date="2021-08" db="EMBL/GenBank/DDBJ databases">
        <title>Comparative Genomics Analysis of the Genus Qipengyuania Reveals Extensive Genetic Diversity and Metabolic Versatility, Including the Description of Fifteen Novel Species.</title>
        <authorList>
            <person name="Liu Y."/>
        </authorList>
    </citation>
    <scope>NUCLEOTIDE SEQUENCE [LARGE SCALE GENOMIC DNA]</scope>
    <source>
        <strain evidence="2 3">GH25</strain>
    </source>
</reference>
<name>A0ABS7JIM6_9SPHN</name>
<evidence type="ECO:0008006" key="4">
    <source>
        <dbReference type="Google" id="ProtNLM"/>
    </source>
</evidence>
<evidence type="ECO:0000313" key="2">
    <source>
        <dbReference type="EMBL" id="MBX7488629.1"/>
    </source>
</evidence>
<organism evidence="2 3">
    <name type="scientific">Qipengyuania pacifica</name>
    <dbReference type="NCBI Taxonomy" id="2860199"/>
    <lineage>
        <taxon>Bacteria</taxon>
        <taxon>Pseudomonadati</taxon>
        <taxon>Pseudomonadota</taxon>
        <taxon>Alphaproteobacteria</taxon>
        <taxon>Sphingomonadales</taxon>
        <taxon>Erythrobacteraceae</taxon>
        <taxon>Qipengyuania</taxon>
    </lineage>
</organism>
<accession>A0ABS7JIM6</accession>
<evidence type="ECO:0000256" key="1">
    <source>
        <dbReference type="SAM" id="MobiDB-lite"/>
    </source>
</evidence>
<feature type="region of interest" description="Disordered" evidence="1">
    <location>
        <begin position="62"/>
        <end position="90"/>
    </location>
</feature>
<protein>
    <recommendedName>
        <fullName evidence="4">DUF533 domain-containing protein</fullName>
    </recommendedName>
</protein>
<dbReference type="RefSeq" id="WP_221597947.1">
    <property type="nucleotide sequence ID" value="NZ_JAIGNQ010000002.1"/>
</dbReference>
<evidence type="ECO:0000313" key="3">
    <source>
        <dbReference type="Proteomes" id="UP000776651"/>
    </source>
</evidence>
<dbReference type="EMBL" id="JAIGNQ010000002">
    <property type="protein sequence ID" value="MBX7488629.1"/>
    <property type="molecule type" value="Genomic_DNA"/>
</dbReference>
<sequence>MIGKIIGAVVGDRVAKQTRGVGGPAGAALGVVAATAIRRLSLPAMVVLGAGGYFAKKHFDKRTAENEATTPPATSTAPHKTKSAKSAKVA</sequence>
<dbReference type="Proteomes" id="UP000776651">
    <property type="component" value="Unassembled WGS sequence"/>
</dbReference>
<feature type="compositionally biased region" description="Basic residues" evidence="1">
    <location>
        <begin position="79"/>
        <end position="90"/>
    </location>
</feature>
<feature type="compositionally biased region" description="Low complexity" evidence="1">
    <location>
        <begin position="66"/>
        <end position="78"/>
    </location>
</feature>